<accession>K2S160</accession>
<evidence type="ECO:0000313" key="2">
    <source>
        <dbReference type="Proteomes" id="UP000007129"/>
    </source>
</evidence>
<reference evidence="1 2" key="1">
    <citation type="journal article" date="2012" name="BMC Genomics">
        <title>Tools to kill: Genome of one of the most destructive plant pathogenic fungi Macrophomina phaseolina.</title>
        <authorList>
            <person name="Islam M.S."/>
            <person name="Haque M.S."/>
            <person name="Islam M.M."/>
            <person name="Emdad E.M."/>
            <person name="Halim A."/>
            <person name="Hossen Q.M.M."/>
            <person name="Hossain M.Z."/>
            <person name="Ahmed B."/>
            <person name="Rahim S."/>
            <person name="Rahman M.S."/>
            <person name="Alam M.M."/>
            <person name="Hou S."/>
            <person name="Wan X."/>
            <person name="Saito J.A."/>
            <person name="Alam M."/>
        </authorList>
    </citation>
    <scope>NUCLEOTIDE SEQUENCE [LARGE SCALE GENOMIC DNA]</scope>
    <source>
        <strain evidence="1 2">MS6</strain>
    </source>
</reference>
<dbReference type="AlphaFoldDB" id="K2S160"/>
<dbReference type="VEuPathDB" id="FungiDB:MPH_04043"/>
<dbReference type="HOGENOM" id="CLU_2333987_0_0_1"/>
<protein>
    <submittedName>
        <fullName evidence="1">Uncharacterized protein</fullName>
    </submittedName>
</protein>
<dbReference type="EMBL" id="AHHD01000180">
    <property type="protein sequence ID" value="EKG18697.1"/>
    <property type="molecule type" value="Genomic_DNA"/>
</dbReference>
<dbReference type="Proteomes" id="UP000007129">
    <property type="component" value="Unassembled WGS sequence"/>
</dbReference>
<organism evidence="1 2">
    <name type="scientific">Macrophomina phaseolina (strain MS6)</name>
    <name type="common">Charcoal rot fungus</name>
    <dbReference type="NCBI Taxonomy" id="1126212"/>
    <lineage>
        <taxon>Eukaryota</taxon>
        <taxon>Fungi</taxon>
        <taxon>Dikarya</taxon>
        <taxon>Ascomycota</taxon>
        <taxon>Pezizomycotina</taxon>
        <taxon>Dothideomycetes</taxon>
        <taxon>Dothideomycetes incertae sedis</taxon>
        <taxon>Botryosphaeriales</taxon>
        <taxon>Botryosphaeriaceae</taxon>
        <taxon>Macrophomina</taxon>
    </lineage>
</organism>
<proteinExistence type="predicted"/>
<comment type="caution">
    <text evidence="1">The sequence shown here is derived from an EMBL/GenBank/DDBJ whole genome shotgun (WGS) entry which is preliminary data.</text>
</comment>
<dbReference type="InParanoid" id="K2S160"/>
<gene>
    <name evidence="1" type="ORF">MPH_04043</name>
</gene>
<evidence type="ECO:0000313" key="1">
    <source>
        <dbReference type="EMBL" id="EKG18697.1"/>
    </source>
</evidence>
<name>K2S160_MACPH</name>
<sequence length="98" mass="11342">MDKADCTGTDAPTNAVRMRRQAFEYVNELNEINIMALISWQLYQQLRIARNECEANTFVKAYQDSRRNSRPTWARHTQLDFFPRALLSVGNPCGAAFR</sequence>